<dbReference type="AlphaFoldDB" id="A0A2K6U2M0"/>
<reference evidence="2" key="1">
    <citation type="submission" date="2025-08" db="UniProtKB">
        <authorList>
            <consortium name="Ensembl"/>
        </authorList>
    </citation>
    <scope>IDENTIFICATION</scope>
</reference>
<dbReference type="CDD" id="cd07765">
    <property type="entry name" value="KRAB_A-box"/>
    <property type="match status" value="1"/>
</dbReference>
<dbReference type="SMART" id="SM00349">
    <property type="entry name" value="KRAB"/>
    <property type="match status" value="1"/>
</dbReference>
<feature type="domain" description="KRAB" evidence="1">
    <location>
        <begin position="4"/>
        <end position="86"/>
    </location>
</feature>
<proteinExistence type="predicted"/>
<dbReference type="Ensembl" id="ENSSBOT00000043008.1">
    <property type="protein sequence ID" value="ENSSBOP00000026136.1"/>
    <property type="gene ID" value="ENSSBOG00000029518.1"/>
</dbReference>
<gene>
    <name evidence="2" type="primary">ZNF700</name>
</gene>
<name>A0A2K6U2M0_SAIBB</name>
<accession>A0A2K6U2M0</accession>
<dbReference type="InterPro" id="IPR001909">
    <property type="entry name" value="KRAB"/>
</dbReference>
<evidence type="ECO:0000259" key="1">
    <source>
        <dbReference type="PROSITE" id="PS50805"/>
    </source>
</evidence>
<dbReference type="InterPro" id="IPR036051">
    <property type="entry name" value="KRAB_dom_sf"/>
</dbReference>
<dbReference type="SUPFAM" id="SSF109640">
    <property type="entry name" value="KRAB domain (Kruppel-associated box)"/>
    <property type="match status" value="1"/>
</dbReference>
<organism evidence="2 3">
    <name type="scientific">Saimiri boliviensis boliviensis</name>
    <name type="common">Bolivian squirrel monkey</name>
    <dbReference type="NCBI Taxonomy" id="39432"/>
    <lineage>
        <taxon>Eukaryota</taxon>
        <taxon>Metazoa</taxon>
        <taxon>Chordata</taxon>
        <taxon>Craniata</taxon>
        <taxon>Vertebrata</taxon>
        <taxon>Euteleostomi</taxon>
        <taxon>Mammalia</taxon>
        <taxon>Eutheria</taxon>
        <taxon>Euarchontoglires</taxon>
        <taxon>Primates</taxon>
        <taxon>Haplorrhini</taxon>
        <taxon>Platyrrhini</taxon>
        <taxon>Cebidae</taxon>
        <taxon>Saimiriinae</taxon>
        <taxon>Saimiri</taxon>
    </lineage>
</organism>
<evidence type="ECO:0000313" key="2">
    <source>
        <dbReference type="Ensembl" id="ENSSBOP00000026136.1"/>
    </source>
</evidence>
<dbReference type="Proteomes" id="UP000233220">
    <property type="component" value="Unplaced"/>
</dbReference>
<dbReference type="PANTHER" id="PTHR23232">
    <property type="entry name" value="KRAB DOMAIN C2H2 ZINC FINGER"/>
    <property type="match status" value="1"/>
</dbReference>
<dbReference type="GeneTree" id="ENSGT00950000182755"/>
<evidence type="ECO:0000313" key="3">
    <source>
        <dbReference type="Proteomes" id="UP000233220"/>
    </source>
</evidence>
<reference evidence="2" key="2">
    <citation type="submission" date="2025-09" db="UniProtKB">
        <authorList>
            <consortium name="Ensembl"/>
        </authorList>
    </citation>
    <scope>IDENTIFICATION</scope>
</reference>
<dbReference type="Pfam" id="PF01352">
    <property type="entry name" value="KRAB"/>
    <property type="match status" value="1"/>
</dbReference>
<dbReference type="PROSITE" id="PS50805">
    <property type="entry name" value="KRAB"/>
    <property type="match status" value="1"/>
</dbReference>
<dbReference type="GO" id="GO:0006355">
    <property type="term" value="P:regulation of DNA-templated transcription"/>
    <property type="evidence" value="ECO:0007669"/>
    <property type="project" value="InterPro"/>
</dbReference>
<sequence length="133" mass="15298">MDPVAFEDVAVNFTQEEWALLDISQKNLYREVMLETFRNLISLGRKWKDKSIEDECQNPRRNLRSLIEEKVNEIKEDSHCEETFTEVPDDRLNFQKKKTSPEVKSCESFVCGGVGIGNSSFSMNISGDFGQKP</sequence>
<keyword evidence="3" id="KW-1185">Reference proteome</keyword>
<dbReference type="InterPro" id="IPR050169">
    <property type="entry name" value="Krueppel_C2H2_ZnF"/>
</dbReference>
<dbReference type="Gene3D" id="6.10.140.140">
    <property type="match status" value="1"/>
</dbReference>
<protein>
    <submittedName>
        <fullName evidence="2">Zinc finger protein 700</fullName>
    </submittedName>
</protein>
<dbReference type="PANTHER" id="PTHR23232:SF158">
    <property type="entry name" value="KRAB DOMAIN-CONTAINING PROTEIN 5"/>
    <property type="match status" value="1"/>
</dbReference>